<evidence type="ECO:0000313" key="7">
    <source>
        <dbReference type="EMBL" id="GIU67430.1"/>
    </source>
</evidence>
<keyword evidence="2" id="KW-0479">Metal-binding</keyword>
<evidence type="ECO:0000256" key="4">
    <source>
        <dbReference type="ARBA" id="ARBA00023002"/>
    </source>
</evidence>
<comment type="caution">
    <text evidence="7">The sequence shown here is derived from an EMBL/GenBank/DDBJ whole genome shotgun (WGS) entry which is preliminary data.</text>
</comment>
<keyword evidence="5" id="KW-0408">Iron</keyword>
<dbReference type="EMBL" id="BPFZ01000009">
    <property type="protein sequence ID" value="GIU67430.1"/>
    <property type="molecule type" value="Genomic_DNA"/>
</dbReference>
<dbReference type="Proteomes" id="UP001161064">
    <property type="component" value="Unassembled WGS sequence"/>
</dbReference>
<dbReference type="SUPFAM" id="SSF51197">
    <property type="entry name" value="Clavaminate synthase-like"/>
    <property type="match status" value="1"/>
</dbReference>
<dbReference type="PANTHER" id="PTHR30468:SF1">
    <property type="entry name" value="ALPHA-KETOGLUTARATE-DEPENDENT SULFONATE DIOXYGENASE"/>
    <property type="match status" value="1"/>
</dbReference>
<gene>
    <name evidence="7" type="ORF">PsB1_1584</name>
</gene>
<name>A0ABQ4PWX1_9PROT</name>
<dbReference type="RefSeq" id="WP_284360326.1">
    <property type="nucleotide sequence ID" value="NZ_BPFZ01000009.1"/>
</dbReference>
<evidence type="ECO:0000256" key="1">
    <source>
        <dbReference type="ARBA" id="ARBA00005896"/>
    </source>
</evidence>
<sequence>MTQLNTNPPLKQIGIRKLHHSLGAEVSGVNLAAPMGGEIFSYLCEALLKHKVLVFREQQLNTEQQITFARRFGPLDVHPTREVDEVNPHITRVTKQVKTLNQYIELNSDMTWRERPPMGSVMRVVAGPVTGSVGQFINMEAAYDALSDAKKDFTCSLRSKHDLLHALPDLSVRDSLQLKSKFPVQTHPLIRTHPETRNRILFIHKAYTIGVVGMSPQSSKWLLNSLFDTLFKPEHIFSFHWTPGTVVLWDNRSCQYHEDAKSVAPDHVMERVSITGDRPFFDPQIANTAIQNGENGDILGFKIEPLDPKPMYKQPSKSNAA</sequence>
<dbReference type="InterPro" id="IPR051323">
    <property type="entry name" value="AtsK-like"/>
</dbReference>
<protein>
    <submittedName>
        <fullName evidence="7">Taurine dioxygenase</fullName>
    </submittedName>
</protein>
<keyword evidence="4" id="KW-0560">Oxidoreductase</keyword>
<evidence type="ECO:0000256" key="3">
    <source>
        <dbReference type="ARBA" id="ARBA00022964"/>
    </source>
</evidence>
<dbReference type="PANTHER" id="PTHR30468">
    <property type="entry name" value="ALPHA-KETOGLUTARATE-DEPENDENT SULFONATE DIOXYGENASE"/>
    <property type="match status" value="1"/>
</dbReference>
<organism evidence="7 8">
    <name type="scientific">Candidatus Phycosocius spiralis</name>
    <dbReference type="NCBI Taxonomy" id="2815099"/>
    <lineage>
        <taxon>Bacteria</taxon>
        <taxon>Pseudomonadati</taxon>
        <taxon>Pseudomonadota</taxon>
        <taxon>Alphaproteobacteria</taxon>
        <taxon>Caulobacterales</taxon>
        <taxon>Caulobacterales incertae sedis</taxon>
        <taxon>Candidatus Phycosocius</taxon>
    </lineage>
</organism>
<keyword evidence="8" id="KW-1185">Reference proteome</keyword>
<reference evidence="7" key="1">
    <citation type="submission" date="2021-05" db="EMBL/GenBank/DDBJ databases">
        <authorList>
            <person name="Tanabe Y."/>
        </authorList>
    </citation>
    <scope>NUCLEOTIDE SEQUENCE</scope>
    <source>
        <strain evidence="7">BOTRYCO-1</strain>
    </source>
</reference>
<dbReference type="InterPro" id="IPR003819">
    <property type="entry name" value="TauD/TfdA-like"/>
</dbReference>
<dbReference type="InterPro" id="IPR042098">
    <property type="entry name" value="TauD-like_sf"/>
</dbReference>
<proteinExistence type="inferred from homology"/>
<dbReference type="GO" id="GO:0051213">
    <property type="term" value="F:dioxygenase activity"/>
    <property type="evidence" value="ECO:0007669"/>
    <property type="project" value="UniProtKB-KW"/>
</dbReference>
<evidence type="ECO:0000313" key="8">
    <source>
        <dbReference type="Proteomes" id="UP001161064"/>
    </source>
</evidence>
<keyword evidence="3 7" id="KW-0223">Dioxygenase</keyword>
<evidence type="ECO:0000256" key="5">
    <source>
        <dbReference type="ARBA" id="ARBA00023004"/>
    </source>
</evidence>
<evidence type="ECO:0000259" key="6">
    <source>
        <dbReference type="Pfam" id="PF02668"/>
    </source>
</evidence>
<dbReference type="Pfam" id="PF02668">
    <property type="entry name" value="TauD"/>
    <property type="match status" value="1"/>
</dbReference>
<accession>A0ABQ4PWX1</accession>
<reference evidence="7" key="2">
    <citation type="journal article" date="2023" name="ISME Commun">
        <title>Characterization of a bloom-associated alphaproteobacterial lineage, 'Candidatus Phycosocius': insights into freshwater algal-bacterial interactions.</title>
        <authorList>
            <person name="Tanabe Y."/>
            <person name="Yamaguchi H."/>
            <person name="Yoshida M."/>
            <person name="Kai A."/>
            <person name="Okazaki Y."/>
        </authorList>
    </citation>
    <scope>NUCLEOTIDE SEQUENCE</scope>
    <source>
        <strain evidence="7">BOTRYCO-1</strain>
    </source>
</reference>
<feature type="domain" description="TauD/TfdA-like" evidence="6">
    <location>
        <begin position="15"/>
        <end position="254"/>
    </location>
</feature>
<comment type="similarity">
    <text evidence="1">Belongs to the TfdA dioxygenase family.</text>
</comment>
<dbReference type="Gene3D" id="3.60.130.10">
    <property type="entry name" value="Clavaminate synthase-like"/>
    <property type="match status" value="1"/>
</dbReference>
<evidence type="ECO:0000256" key="2">
    <source>
        <dbReference type="ARBA" id="ARBA00022723"/>
    </source>
</evidence>